<proteinExistence type="inferred from homology"/>
<evidence type="ECO:0000259" key="9">
    <source>
        <dbReference type="Pfam" id="PF14416"/>
    </source>
</evidence>
<keyword evidence="11" id="KW-1185">Reference proteome</keyword>
<dbReference type="Proteomes" id="UP001152523">
    <property type="component" value="Unassembled WGS sequence"/>
</dbReference>
<evidence type="ECO:0000256" key="4">
    <source>
        <dbReference type="ARBA" id="ARBA00022968"/>
    </source>
</evidence>
<feature type="domain" description="Trichome birefringence-like C-terminal" evidence="8">
    <location>
        <begin position="130"/>
        <end position="408"/>
    </location>
</feature>
<evidence type="ECO:0000313" key="11">
    <source>
        <dbReference type="Proteomes" id="UP001152523"/>
    </source>
</evidence>
<evidence type="ECO:0000256" key="7">
    <source>
        <dbReference type="SAM" id="Phobius"/>
    </source>
</evidence>
<dbReference type="InterPro" id="IPR029962">
    <property type="entry name" value="TBL"/>
</dbReference>
<dbReference type="PANTHER" id="PTHR32285:SF217">
    <property type="entry name" value="PROTEIN TRICHOME BIREFRINGENCE-LIKE 31"/>
    <property type="match status" value="1"/>
</dbReference>
<dbReference type="Pfam" id="PF14416">
    <property type="entry name" value="PMR5N"/>
    <property type="match status" value="1"/>
</dbReference>
<comment type="similarity">
    <text evidence="2">Belongs to the PC-esterase family. TBL subfamily.</text>
</comment>
<dbReference type="EMBL" id="CAMAPF010000066">
    <property type="protein sequence ID" value="CAH9090927.1"/>
    <property type="molecule type" value="Genomic_DNA"/>
</dbReference>
<keyword evidence="6 7" id="KW-0472">Membrane</keyword>
<keyword evidence="5 7" id="KW-1133">Transmembrane helix</keyword>
<keyword evidence="3 7" id="KW-0812">Transmembrane</keyword>
<dbReference type="PANTHER" id="PTHR32285">
    <property type="entry name" value="PROTEIN TRICHOME BIREFRINGENCE-LIKE 9-RELATED"/>
    <property type="match status" value="1"/>
</dbReference>
<dbReference type="InterPro" id="IPR026057">
    <property type="entry name" value="TBL_C"/>
</dbReference>
<evidence type="ECO:0000256" key="6">
    <source>
        <dbReference type="ARBA" id="ARBA00023136"/>
    </source>
</evidence>
<organism evidence="10 11">
    <name type="scientific">Cuscuta epithymum</name>
    <dbReference type="NCBI Taxonomy" id="186058"/>
    <lineage>
        <taxon>Eukaryota</taxon>
        <taxon>Viridiplantae</taxon>
        <taxon>Streptophyta</taxon>
        <taxon>Embryophyta</taxon>
        <taxon>Tracheophyta</taxon>
        <taxon>Spermatophyta</taxon>
        <taxon>Magnoliopsida</taxon>
        <taxon>eudicotyledons</taxon>
        <taxon>Gunneridae</taxon>
        <taxon>Pentapetalae</taxon>
        <taxon>asterids</taxon>
        <taxon>lamiids</taxon>
        <taxon>Solanales</taxon>
        <taxon>Convolvulaceae</taxon>
        <taxon>Cuscuteae</taxon>
        <taxon>Cuscuta</taxon>
        <taxon>Cuscuta subgen. Cuscuta</taxon>
    </lineage>
</organism>
<evidence type="ECO:0000256" key="5">
    <source>
        <dbReference type="ARBA" id="ARBA00022989"/>
    </source>
</evidence>
<dbReference type="Pfam" id="PF13839">
    <property type="entry name" value="PC-Esterase"/>
    <property type="match status" value="1"/>
</dbReference>
<dbReference type="GO" id="GO:0005794">
    <property type="term" value="C:Golgi apparatus"/>
    <property type="evidence" value="ECO:0007669"/>
    <property type="project" value="TreeGrafter"/>
</dbReference>
<reference evidence="10" key="1">
    <citation type="submission" date="2022-07" db="EMBL/GenBank/DDBJ databases">
        <authorList>
            <person name="Macas J."/>
            <person name="Novak P."/>
            <person name="Neumann P."/>
        </authorList>
    </citation>
    <scope>NUCLEOTIDE SEQUENCE</scope>
</reference>
<name>A0AAV0D6R7_9ASTE</name>
<evidence type="ECO:0000313" key="10">
    <source>
        <dbReference type="EMBL" id="CAH9090927.1"/>
    </source>
</evidence>
<feature type="transmembrane region" description="Helical" evidence="7">
    <location>
        <begin position="20"/>
        <end position="41"/>
    </location>
</feature>
<evidence type="ECO:0000256" key="3">
    <source>
        <dbReference type="ARBA" id="ARBA00022692"/>
    </source>
</evidence>
<evidence type="ECO:0008006" key="12">
    <source>
        <dbReference type="Google" id="ProtNLM"/>
    </source>
</evidence>
<evidence type="ECO:0000259" key="8">
    <source>
        <dbReference type="Pfam" id="PF13839"/>
    </source>
</evidence>
<comment type="subcellular location">
    <subcellularLocation>
        <location evidence="1">Membrane</location>
        <topology evidence="1">Single-pass membrane protein</topology>
    </subcellularLocation>
</comment>
<accession>A0AAV0D6R7</accession>
<dbReference type="InterPro" id="IPR025846">
    <property type="entry name" value="TBL_N"/>
</dbReference>
<dbReference type="AlphaFoldDB" id="A0AAV0D6R7"/>
<evidence type="ECO:0000256" key="1">
    <source>
        <dbReference type="ARBA" id="ARBA00004167"/>
    </source>
</evidence>
<evidence type="ECO:0000256" key="2">
    <source>
        <dbReference type="ARBA" id="ARBA00007727"/>
    </source>
</evidence>
<dbReference type="GO" id="GO:0016020">
    <property type="term" value="C:membrane"/>
    <property type="evidence" value="ECO:0007669"/>
    <property type="project" value="UniProtKB-SubCell"/>
</dbReference>
<sequence>MAKVFHHYHLHSAASMIKTIQIIVPVAMASLLILGAVHICLDNLRNSQFRPLGQSSRNGFLGAPINVSADETIEHGCNVFEGKWVWDNVSHPLYTEESCPYLVKQVTCQRNGRPDSFYQNWRWQPKGCTLPRYNALKMLEMLRDKRLMFVGDSLQRGMFESMVCLVESAIPEGRKSLEKVPPRKIFKIEDFNATIEYYWAPFLVESISDQATNHTVSKRMVKLDSIEAHSKQWEGVDILAFESYVWWMSTPLINATYGSTDNVKEFDVTIAYRLALQTWASWIESSINPERQKVFFVTMSPTHLWKWEWKAGSDDGNCFNETHPIQGPYWGTGSNLNIMEAVRELTEKLHVNVRMLNITQLSEYRKDAHTSVFGERKGKLLTKTQKSDPKNYADCIHWCLPGLPDTWN</sequence>
<dbReference type="GO" id="GO:0016413">
    <property type="term" value="F:O-acetyltransferase activity"/>
    <property type="evidence" value="ECO:0007669"/>
    <property type="project" value="InterPro"/>
</dbReference>
<keyword evidence="4" id="KW-0735">Signal-anchor</keyword>
<comment type="caution">
    <text evidence="10">The sequence shown here is derived from an EMBL/GenBank/DDBJ whole genome shotgun (WGS) entry which is preliminary data.</text>
</comment>
<feature type="domain" description="Trichome birefringence-like N-terminal" evidence="9">
    <location>
        <begin position="76"/>
        <end position="128"/>
    </location>
</feature>
<feature type="non-terminal residue" evidence="10">
    <location>
        <position position="408"/>
    </location>
</feature>
<gene>
    <name evidence="10" type="ORF">CEPIT_LOCUS11465</name>
</gene>
<protein>
    <recommendedName>
        <fullName evidence="12">Trichome birefringence-like N-terminal domain-containing protein</fullName>
    </recommendedName>
</protein>